<name>A0A1I7BAT9_9BACT</name>
<dbReference type="Pfam" id="PF00199">
    <property type="entry name" value="Catalase"/>
    <property type="match status" value="1"/>
</dbReference>
<proteinExistence type="inferred from homology"/>
<accession>A0A1I7BAT9</accession>
<keyword evidence="9 10" id="KW-0376">Hydrogen peroxide</keyword>
<evidence type="ECO:0000256" key="12">
    <source>
        <dbReference type="PIRSR" id="PIRSR038927-2"/>
    </source>
</evidence>
<dbReference type="GO" id="GO:0004096">
    <property type="term" value="F:catalase activity"/>
    <property type="evidence" value="ECO:0007669"/>
    <property type="project" value="UniProtKB-UniRule"/>
</dbReference>
<dbReference type="Gene3D" id="1.20.1370.20">
    <property type="match status" value="1"/>
</dbReference>
<dbReference type="SUPFAM" id="SSF52317">
    <property type="entry name" value="Class I glutamine amidotransferase-like"/>
    <property type="match status" value="1"/>
</dbReference>
<keyword evidence="7 10" id="KW-0560">Oxidoreductase</keyword>
<dbReference type="InterPro" id="IPR010582">
    <property type="entry name" value="Catalase_immune_responsive"/>
</dbReference>
<evidence type="ECO:0000256" key="13">
    <source>
        <dbReference type="PIRSR" id="PIRSR038927-3"/>
    </source>
</evidence>
<dbReference type="GO" id="GO:0020037">
    <property type="term" value="F:heme binding"/>
    <property type="evidence" value="ECO:0007669"/>
    <property type="project" value="UniProtKB-UniRule"/>
</dbReference>
<feature type="active site" evidence="11">
    <location>
        <position position="74"/>
    </location>
</feature>
<dbReference type="Proteomes" id="UP000199673">
    <property type="component" value="Unassembled WGS sequence"/>
</dbReference>
<dbReference type="InterPro" id="IPR043156">
    <property type="entry name" value="Catalase_clade2_helical"/>
</dbReference>
<feature type="domain" description="Catalase core" evidence="16">
    <location>
        <begin position="27"/>
        <end position="415"/>
    </location>
</feature>
<evidence type="ECO:0000256" key="11">
    <source>
        <dbReference type="PIRSR" id="PIRSR038927-1"/>
    </source>
</evidence>
<evidence type="ECO:0000256" key="3">
    <source>
        <dbReference type="ARBA" id="ARBA00012314"/>
    </source>
</evidence>
<evidence type="ECO:0000256" key="8">
    <source>
        <dbReference type="ARBA" id="ARBA00023004"/>
    </source>
</evidence>
<comment type="cofactor">
    <cofactor evidence="1 10 12">
        <name>heme</name>
        <dbReference type="ChEBI" id="CHEBI:30413"/>
    </cofactor>
</comment>
<feature type="binding site" evidence="13">
    <location>
        <position position="71"/>
    </location>
    <ligand>
        <name>heme</name>
        <dbReference type="ChEBI" id="CHEBI:30413"/>
    </ligand>
</feature>
<dbReference type="CDD" id="cd08155">
    <property type="entry name" value="catalase_clade_2"/>
    <property type="match status" value="1"/>
</dbReference>
<feature type="region of interest" description="Disordered" evidence="15">
    <location>
        <begin position="1"/>
        <end position="46"/>
    </location>
</feature>
<dbReference type="PRINTS" id="PR00067">
    <property type="entry name" value="CATALASE"/>
</dbReference>
<evidence type="ECO:0000256" key="9">
    <source>
        <dbReference type="ARBA" id="ARBA00023324"/>
    </source>
</evidence>
<dbReference type="EC" id="1.11.1.6" evidence="3 10"/>
<dbReference type="InterPro" id="IPR002226">
    <property type="entry name" value="Catalase_haem_BS"/>
</dbReference>
<sequence>MKGKKPENAKTDDLHMNTEDSSGEVMSNNQGLRVNDDQNSLTAGDRGPTLLEDFHFREKMTHFDHERIPERVVHARGEAAHGFFESYGDFSSITKAGFLGEKGKKTPVFTRFSTVAGFKGSSDLARDVRGFAVKFYTEEGNYDLVGNNMPVFFIQDAMKFPDLIHAVKPEQDNEIPQAASAHDTFWDFISLIPESMHMIMWVMSDRALPRSLSMMEGFGVHTYRFINKEGKSVFVKFHWKPKLGTHSVIWEEAQKISGQDPDFHRRDLWESIENGNFPEWELGVQLVEEKDEHKFDFDLLDPTKLIPEELVPVKILGKMVLNRNPDNFFAETEQVAFHPGHVVPGIDFTNDPLLQGRLFSYTDTQLTRLGGPNFAEIPINRPITPVHNNQRGGSMRQTINKGKGGYNPNKASGGCPFQASMADGGYVSHHEKIEGHKIRNRSKSFMDHFSQATLFYNSQTKVEQKHIIQALQFELGKVKSEAIRNRMVGMLTYVDQTLAEEVAKGLGIREIQKPEAPLNHSYPADSDPSDYQPTESKTKLKKSEKLSLLASPGKGIQGRIIAILADDGVDETSIKAFQRAIKDAGADSKIISTHSGSITASEGGSFTVDHSLMTTASVLFDAVLVIDGSKSTKSLKNDSLAIRFIDEAYRHYKFIGINGTGENLWDLTYASKNKLPKGVLFNKDPKSFIESISSHRVWEREDADQIPV</sequence>
<keyword evidence="18" id="KW-1185">Reference proteome</keyword>
<dbReference type="FunFam" id="2.40.180.10:FF:000003">
    <property type="entry name" value="Catalase"/>
    <property type="match status" value="1"/>
</dbReference>
<feature type="binding site" description="axial binding residue" evidence="12">
    <location>
        <position position="361"/>
    </location>
    <ligand>
        <name>heme</name>
        <dbReference type="ChEBI" id="CHEBI:30413"/>
    </ligand>
    <ligandPart>
        <name>Fe</name>
        <dbReference type="ChEBI" id="CHEBI:18248"/>
    </ligandPart>
</feature>
<feature type="compositionally biased region" description="Polar residues" evidence="15">
    <location>
        <begin position="24"/>
        <end position="42"/>
    </location>
</feature>
<dbReference type="PIRSF" id="PIRSF038927">
    <property type="entry name" value="Catalase_clade2"/>
    <property type="match status" value="1"/>
</dbReference>
<dbReference type="GO" id="GO:0006979">
    <property type="term" value="P:response to oxidative stress"/>
    <property type="evidence" value="ECO:0007669"/>
    <property type="project" value="InterPro"/>
</dbReference>
<dbReference type="SUPFAM" id="SSF56634">
    <property type="entry name" value="Heme-dependent catalase-like"/>
    <property type="match status" value="1"/>
</dbReference>
<feature type="cross-link" description="3'-histidyl-3-tyrosine (His-Tyr)" evidence="14">
    <location>
        <begin position="338"/>
        <end position="361"/>
    </location>
</feature>
<evidence type="ECO:0000256" key="1">
    <source>
        <dbReference type="ARBA" id="ARBA00001971"/>
    </source>
</evidence>
<evidence type="ECO:0000313" key="18">
    <source>
        <dbReference type="Proteomes" id="UP000199673"/>
    </source>
</evidence>
<dbReference type="InterPro" id="IPR011614">
    <property type="entry name" value="Catalase_core"/>
</dbReference>
<comment type="function">
    <text evidence="10">Decomposes hydrogen peroxide into water and oxygen; serves to protect cells from the toxic effects of hydrogen peroxide.</text>
</comment>
<dbReference type="InterPro" id="IPR029062">
    <property type="entry name" value="Class_I_gatase-like"/>
</dbReference>
<feature type="binding site" evidence="13">
    <location>
        <position position="357"/>
    </location>
    <ligand>
        <name>heme</name>
        <dbReference type="ChEBI" id="CHEBI:30413"/>
    </ligand>
</feature>
<evidence type="ECO:0000256" key="14">
    <source>
        <dbReference type="PIRSR" id="PIRSR038927-4"/>
    </source>
</evidence>
<dbReference type="RefSeq" id="WP_091692939.1">
    <property type="nucleotide sequence ID" value="NZ_FPBF01000003.1"/>
</dbReference>
<dbReference type="Gene3D" id="2.40.180.10">
    <property type="entry name" value="Catalase core domain"/>
    <property type="match status" value="1"/>
</dbReference>
<comment type="catalytic activity">
    <reaction evidence="10">
        <text>2 H2O2 = O2 + 2 H2O</text>
        <dbReference type="Rhea" id="RHEA:20309"/>
        <dbReference type="ChEBI" id="CHEBI:15377"/>
        <dbReference type="ChEBI" id="CHEBI:15379"/>
        <dbReference type="ChEBI" id="CHEBI:16240"/>
        <dbReference type="EC" id="1.11.1.6"/>
    </reaction>
</comment>
<keyword evidence="8 10" id="KW-0408">Iron</keyword>
<evidence type="ECO:0000256" key="10">
    <source>
        <dbReference type="PIRNR" id="PIRNR038927"/>
    </source>
</evidence>
<keyword evidence="4 10" id="KW-0575">Peroxidase</keyword>
<dbReference type="InterPro" id="IPR041399">
    <property type="entry name" value="Catalase_large_C"/>
</dbReference>
<evidence type="ECO:0000259" key="16">
    <source>
        <dbReference type="SMART" id="SM01060"/>
    </source>
</evidence>
<dbReference type="AlphaFoldDB" id="A0A1I7BAT9"/>
<keyword evidence="6 10" id="KW-0479">Metal-binding</keyword>
<evidence type="ECO:0000256" key="6">
    <source>
        <dbReference type="ARBA" id="ARBA00022723"/>
    </source>
</evidence>
<organism evidence="17 18">
    <name type="scientific">Algoriphagus locisalis</name>
    <dbReference type="NCBI Taxonomy" id="305507"/>
    <lineage>
        <taxon>Bacteria</taxon>
        <taxon>Pseudomonadati</taxon>
        <taxon>Bacteroidota</taxon>
        <taxon>Cytophagia</taxon>
        <taxon>Cytophagales</taxon>
        <taxon>Cyclobacteriaceae</taxon>
        <taxon>Algoriphagus</taxon>
    </lineage>
</organism>
<dbReference type="InterPro" id="IPR018028">
    <property type="entry name" value="Catalase"/>
</dbReference>
<dbReference type="InterPro" id="IPR020835">
    <property type="entry name" value="Catalase_sf"/>
</dbReference>
<dbReference type="PROSITE" id="PS00437">
    <property type="entry name" value="CATALASE_1"/>
    <property type="match status" value="1"/>
</dbReference>
<dbReference type="PANTHER" id="PTHR42821">
    <property type="entry name" value="CATALASE"/>
    <property type="match status" value="1"/>
</dbReference>
<dbReference type="CDD" id="cd03132">
    <property type="entry name" value="GATase1_catalase"/>
    <property type="match status" value="1"/>
</dbReference>
<feature type="binding site" evidence="13">
    <location>
        <position position="368"/>
    </location>
    <ligand>
        <name>heme</name>
        <dbReference type="ChEBI" id="CHEBI:30413"/>
    </ligand>
</feature>
<reference evidence="18" key="1">
    <citation type="submission" date="2016-10" db="EMBL/GenBank/DDBJ databases">
        <authorList>
            <person name="Varghese N."/>
            <person name="Submissions S."/>
        </authorList>
    </citation>
    <scope>NUCLEOTIDE SEQUENCE [LARGE SCALE GENOMIC DNA]</scope>
    <source>
        <strain evidence="18">DSM 23445</strain>
    </source>
</reference>
<feature type="binding site" evidence="13">
    <location>
        <position position="160"/>
    </location>
    <ligand>
        <name>heme</name>
        <dbReference type="ChEBI" id="CHEBI:30413"/>
    </ligand>
</feature>
<dbReference type="PANTHER" id="PTHR42821:SF1">
    <property type="entry name" value="CATALASE-B"/>
    <property type="match status" value="1"/>
</dbReference>
<feature type="active site" evidence="11">
    <location>
        <position position="147"/>
    </location>
</feature>
<dbReference type="Pfam" id="PF18011">
    <property type="entry name" value="Catalase_C"/>
    <property type="match status" value="1"/>
</dbReference>
<evidence type="ECO:0000256" key="15">
    <source>
        <dbReference type="SAM" id="MobiDB-lite"/>
    </source>
</evidence>
<protein>
    <recommendedName>
        <fullName evidence="3 10">Catalase</fullName>
        <ecNumber evidence="3 10">1.11.1.6</ecNumber>
    </recommendedName>
</protein>
<comment type="similarity">
    <text evidence="2">Belongs to the catalase family. HPII subfamily.</text>
</comment>
<evidence type="ECO:0000256" key="2">
    <source>
        <dbReference type="ARBA" id="ARBA00010660"/>
    </source>
</evidence>
<dbReference type="OrthoDB" id="9760293at2"/>
<feature type="region of interest" description="Disordered" evidence="15">
    <location>
        <begin position="514"/>
        <end position="539"/>
    </location>
</feature>
<evidence type="ECO:0000256" key="5">
    <source>
        <dbReference type="ARBA" id="ARBA00022617"/>
    </source>
</evidence>
<dbReference type="InterPro" id="IPR024712">
    <property type="entry name" value="Catalase_clade2"/>
</dbReference>
<dbReference type="EMBL" id="FPBF01000003">
    <property type="protein sequence ID" value="SFT84326.1"/>
    <property type="molecule type" value="Genomic_DNA"/>
</dbReference>
<feature type="compositionally biased region" description="Basic and acidic residues" evidence="15">
    <location>
        <begin position="1"/>
        <end position="18"/>
    </location>
</feature>
<dbReference type="Gene3D" id="3.40.50.880">
    <property type="match status" value="1"/>
</dbReference>
<evidence type="ECO:0000256" key="4">
    <source>
        <dbReference type="ARBA" id="ARBA00022559"/>
    </source>
</evidence>
<dbReference type="GO" id="GO:0042744">
    <property type="term" value="P:hydrogen peroxide catabolic process"/>
    <property type="evidence" value="ECO:0007669"/>
    <property type="project" value="UniProtKB-UniRule"/>
</dbReference>
<dbReference type="GO" id="GO:0005829">
    <property type="term" value="C:cytosol"/>
    <property type="evidence" value="ECO:0007669"/>
    <property type="project" value="TreeGrafter"/>
</dbReference>
<dbReference type="PROSITE" id="PS51402">
    <property type="entry name" value="CATALASE_3"/>
    <property type="match status" value="1"/>
</dbReference>
<evidence type="ECO:0000313" key="17">
    <source>
        <dbReference type="EMBL" id="SFT84326.1"/>
    </source>
</evidence>
<dbReference type="Pfam" id="PF06628">
    <property type="entry name" value="Catalase-rel"/>
    <property type="match status" value="1"/>
</dbReference>
<dbReference type="STRING" id="305507.SAMN04489724_2260"/>
<dbReference type="GO" id="GO:0046872">
    <property type="term" value="F:metal ion binding"/>
    <property type="evidence" value="ECO:0007669"/>
    <property type="project" value="UniProtKB-KW"/>
</dbReference>
<gene>
    <name evidence="17" type="ORF">SAMN04489724_2260</name>
</gene>
<keyword evidence="5 10" id="KW-0349">Heme</keyword>
<feature type="binding site" evidence="13">
    <location>
        <position position="111"/>
    </location>
    <ligand>
        <name>heme</name>
        <dbReference type="ChEBI" id="CHEBI:30413"/>
    </ligand>
</feature>
<evidence type="ECO:0000256" key="7">
    <source>
        <dbReference type="ARBA" id="ARBA00023002"/>
    </source>
</evidence>
<dbReference type="SMART" id="SM01060">
    <property type="entry name" value="Catalase"/>
    <property type="match status" value="1"/>
</dbReference>